<dbReference type="SUPFAM" id="SSF51101">
    <property type="entry name" value="Mannose-binding lectins"/>
    <property type="match status" value="1"/>
</dbReference>
<dbReference type="FunFam" id="2.100.10.30:FF:000001">
    <property type="entry name" value="Jacalin-related lectin 33"/>
    <property type="match status" value="1"/>
</dbReference>
<dbReference type="Gene3D" id="2.100.10.30">
    <property type="entry name" value="Jacalin-like lectin domain"/>
    <property type="match status" value="1"/>
</dbReference>
<evidence type="ECO:0000256" key="2">
    <source>
        <dbReference type="ARBA" id="ARBA00022734"/>
    </source>
</evidence>
<dbReference type="CDD" id="cd09612">
    <property type="entry name" value="Jacalin"/>
    <property type="match status" value="1"/>
</dbReference>
<organism evidence="4 5">
    <name type="scientific">Tetracentron sinense</name>
    <name type="common">Spur-leaf</name>
    <dbReference type="NCBI Taxonomy" id="13715"/>
    <lineage>
        <taxon>Eukaryota</taxon>
        <taxon>Viridiplantae</taxon>
        <taxon>Streptophyta</taxon>
        <taxon>Embryophyta</taxon>
        <taxon>Tracheophyta</taxon>
        <taxon>Spermatophyta</taxon>
        <taxon>Magnoliopsida</taxon>
        <taxon>Trochodendrales</taxon>
        <taxon>Trochodendraceae</taxon>
        <taxon>Tetracentron</taxon>
    </lineage>
</organism>
<dbReference type="InterPro" id="IPR033734">
    <property type="entry name" value="Jacalin-like_lectin_dom_plant"/>
</dbReference>
<dbReference type="PANTHER" id="PTHR47293:SF68">
    <property type="entry name" value="JACALIN-RELATED LECTIN 3"/>
    <property type="match status" value="1"/>
</dbReference>
<dbReference type="AlphaFoldDB" id="A0A834YLB7"/>
<dbReference type="PANTHER" id="PTHR47293">
    <property type="entry name" value="JACALIN-RELATED LECTIN 3"/>
    <property type="match status" value="1"/>
</dbReference>
<dbReference type="Pfam" id="PF01419">
    <property type="entry name" value="Jacalin"/>
    <property type="match status" value="1"/>
</dbReference>
<evidence type="ECO:0000313" key="4">
    <source>
        <dbReference type="EMBL" id="KAF8391074.1"/>
    </source>
</evidence>
<evidence type="ECO:0000259" key="3">
    <source>
        <dbReference type="PROSITE" id="PS51752"/>
    </source>
</evidence>
<protein>
    <recommendedName>
        <fullName evidence="3">Jacalin-type lectin domain-containing protein</fullName>
    </recommendedName>
</protein>
<dbReference type="OrthoDB" id="4325201at2759"/>
<keyword evidence="2" id="KW-0430">Lectin</keyword>
<dbReference type="OMA" id="YRAANGM"/>
<proteinExistence type="inferred from homology"/>
<dbReference type="InterPro" id="IPR001229">
    <property type="entry name" value="Jacalin-like_lectin_dom"/>
</dbReference>
<evidence type="ECO:0000256" key="1">
    <source>
        <dbReference type="ARBA" id="ARBA00006568"/>
    </source>
</evidence>
<accession>A0A834YLB7</accession>
<keyword evidence="5" id="KW-1185">Reference proteome</keyword>
<name>A0A834YLB7_TETSI</name>
<dbReference type="Proteomes" id="UP000655225">
    <property type="component" value="Unassembled WGS sequence"/>
</dbReference>
<evidence type="ECO:0000313" key="5">
    <source>
        <dbReference type="Proteomes" id="UP000655225"/>
    </source>
</evidence>
<reference evidence="4 5" key="1">
    <citation type="submission" date="2020-04" db="EMBL/GenBank/DDBJ databases">
        <title>Plant Genome Project.</title>
        <authorList>
            <person name="Zhang R.-G."/>
        </authorList>
    </citation>
    <scope>NUCLEOTIDE SEQUENCE [LARGE SCALE GENOMIC DNA]</scope>
    <source>
        <strain evidence="4">YNK0</strain>
        <tissue evidence="4">Leaf</tissue>
    </source>
</reference>
<dbReference type="PROSITE" id="PS51752">
    <property type="entry name" value="JACALIN_LECTIN"/>
    <property type="match status" value="1"/>
</dbReference>
<dbReference type="GO" id="GO:0030246">
    <property type="term" value="F:carbohydrate binding"/>
    <property type="evidence" value="ECO:0007669"/>
    <property type="project" value="UniProtKB-KW"/>
</dbReference>
<comment type="similarity">
    <text evidence="1">Belongs to the jacalin lectin family.</text>
</comment>
<dbReference type="EMBL" id="JABCRI010000017">
    <property type="protein sequence ID" value="KAF8391074.1"/>
    <property type="molecule type" value="Genomic_DNA"/>
</dbReference>
<dbReference type="SMART" id="SM00915">
    <property type="entry name" value="Jacalin"/>
    <property type="match status" value="1"/>
</dbReference>
<comment type="caution">
    <text evidence="4">The sequence shown here is derived from an EMBL/GenBank/DDBJ whole genome shotgun (WGS) entry which is preliminary data.</text>
</comment>
<dbReference type="InterPro" id="IPR036404">
    <property type="entry name" value="Jacalin-like_lectin_dom_sf"/>
</dbReference>
<feature type="domain" description="Jacalin-type lectin" evidence="3">
    <location>
        <begin position="29"/>
        <end position="174"/>
    </location>
</feature>
<sequence length="175" mass="19261">MAVVQSLDDPSVEDSIGKEVTGMVKEVLPREPGPWGGRGGSPWDDGVFSAIKQIYVHIEKTVIRSIQFEYNKANGKSVWSQRHGGLGNDITNLIKLDCPSEFLIRITGFYRQIQESGGHDIIQSLSFFTNRGKYGPFGDEIGTFFTSTVSKGKVVGFHGRSGVYLGAIGVHMQFF</sequence>
<gene>
    <name evidence="4" type="ORF">HHK36_023374</name>
</gene>